<keyword evidence="2" id="KW-1185">Reference proteome</keyword>
<sequence length="204" mass="23651">MILQIAGRDTNRLPSVRRHVSVLQGAMAYMSKHQAEVARARIERFSDKWGHDALGIENAPANEELEPEMRVAVWLAMRRNPERLLMIPYRAAVAIWDGKTRLSDIMNYAYARELDMLIHMVGYDSFREMLFQLRIAVRTDEGDYRPGSLCQWWIKEMTPTGRPDSSWAACLKLAEELKLSKTRRCSLRHRRKSRLKVPAPDVEA</sequence>
<accession>A0ABV8RJ82</accession>
<evidence type="ECO:0000313" key="1">
    <source>
        <dbReference type="EMBL" id="MFC4293436.1"/>
    </source>
</evidence>
<organism evidence="1 2">
    <name type="scientific">Novosphingobium tardum</name>
    <dbReference type="NCBI Taxonomy" id="1538021"/>
    <lineage>
        <taxon>Bacteria</taxon>
        <taxon>Pseudomonadati</taxon>
        <taxon>Pseudomonadota</taxon>
        <taxon>Alphaproteobacteria</taxon>
        <taxon>Sphingomonadales</taxon>
        <taxon>Sphingomonadaceae</taxon>
        <taxon>Novosphingobium</taxon>
    </lineage>
</organism>
<comment type="caution">
    <text evidence="1">The sequence shown here is derived from an EMBL/GenBank/DDBJ whole genome shotgun (WGS) entry which is preliminary data.</text>
</comment>
<dbReference type="EMBL" id="JBHSDR010000001">
    <property type="protein sequence ID" value="MFC4293436.1"/>
    <property type="molecule type" value="Genomic_DNA"/>
</dbReference>
<proteinExistence type="predicted"/>
<dbReference type="Proteomes" id="UP001595828">
    <property type="component" value="Unassembled WGS sequence"/>
</dbReference>
<protein>
    <submittedName>
        <fullName evidence="1">Uncharacterized protein</fullName>
    </submittedName>
</protein>
<reference evidence="2" key="1">
    <citation type="journal article" date="2019" name="Int. J. Syst. Evol. Microbiol.">
        <title>The Global Catalogue of Microorganisms (GCM) 10K type strain sequencing project: providing services to taxonomists for standard genome sequencing and annotation.</title>
        <authorList>
            <consortium name="The Broad Institute Genomics Platform"/>
            <consortium name="The Broad Institute Genome Sequencing Center for Infectious Disease"/>
            <person name="Wu L."/>
            <person name="Ma J."/>
        </authorList>
    </citation>
    <scope>NUCLEOTIDE SEQUENCE [LARGE SCALE GENOMIC DNA]</scope>
    <source>
        <strain evidence="2">CGMCC 1.12989</strain>
    </source>
</reference>
<evidence type="ECO:0000313" key="2">
    <source>
        <dbReference type="Proteomes" id="UP001595828"/>
    </source>
</evidence>
<dbReference type="RefSeq" id="WP_379536933.1">
    <property type="nucleotide sequence ID" value="NZ_JBHSDR010000001.1"/>
</dbReference>
<gene>
    <name evidence="1" type="ORF">ACFO0A_00005</name>
</gene>
<name>A0ABV8RJ82_9SPHN</name>